<organism evidence="6 7">
    <name type="scientific">Rhizoclosmatium globosum</name>
    <dbReference type="NCBI Taxonomy" id="329046"/>
    <lineage>
        <taxon>Eukaryota</taxon>
        <taxon>Fungi</taxon>
        <taxon>Fungi incertae sedis</taxon>
        <taxon>Chytridiomycota</taxon>
        <taxon>Chytridiomycota incertae sedis</taxon>
        <taxon>Chytridiomycetes</taxon>
        <taxon>Chytridiales</taxon>
        <taxon>Chytriomycetaceae</taxon>
        <taxon>Rhizoclosmatium</taxon>
    </lineage>
</organism>
<accession>A0A1Y2CDS8</accession>
<keyword evidence="3" id="KW-1015">Disulfide bond</keyword>
<dbReference type="OrthoDB" id="2747330at2759"/>
<dbReference type="PANTHER" id="PTHR47966:SF51">
    <property type="entry name" value="BETA-SITE APP-CLEAVING ENZYME, ISOFORM A-RELATED"/>
    <property type="match status" value="1"/>
</dbReference>
<keyword evidence="6" id="KW-0645">Protease</keyword>
<feature type="disulfide bond" evidence="3">
    <location>
        <begin position="340"/>
        <end position="373"/>
    </location>
</feature>
<dbReference type="CDD" id="cd05471">
    <property type="entry name" value="pepsin_like"/>
    <property type="match status" value="1"/>
</dbReference>
<dbReference type="AlphaFoldDB" id="A0A1Y2CDS8"/>
<feature type="active site" evidence="2">
    <location>
        <position position="113"/>
    </location>
</feature>
<dbReference type="InterPro" id="IPR034164">
    <property type="entry name" value="Pepsin-like_dom"/>
</dbReference>
<dbReference type="EMBL" id="MCGO01000020">
    <property type="protein sequence ID" value="ORY45076.1"/>
    <property type="molecule type" value="Genomic_DNA"/>
</dbReference>
<sequence length="631" mass="67143">MMWLFAVAATTSVAAQVIHNVPIGHNSFPDLAKLGGSSSGSLPIAVKVQQLDPTASYSLAVRMPLSSSKQSSSLFGRRDLTASNVTLTNYNDFMYWTNLTIGSTNQTVQVSIDTGSHLLWVPSKTCNVLGNCSDTFSFDERDSTSYYNTSSGAVKSIQYGDGSGVSGYVSQETIQWGDVRVSNTTFLLVTKETRNANGVLGLACNSDPKGLPTIFQTMIGQELTAPVFSIWLNSVAANNGKVLVKDGGEVVLGAVDSSKYLGDLVFYTTTGGYFWDVPMSGVVVGNDTMPALLEGSTFLLDSGSSWAVVNGLYLRTYLLPLIYNSTAIPAPENTLYRIDCAFRAKAPSVSFVLGTDRYTLTAQEYILQNGPDCYVTLAEGADDLKTWILGDIFMRKYYSVFTYNYGNTGAPHIGLARSIGPIILPEPTTTTTVAPSLSSTALTSNQTISSASTISFNATGSKTVSSTRITTSTPTPTPSPTLELQKVQEGDVKVFQSPLDGCISTAVLTKNSIAFTNAKSIIGEPCGLQDIKSRLGRYFNLDSVSVVTNVVGGTVEIQVGSKVGQVRRDDAVGVVSWVFHFSIETVKVVATGSASGNVTKTVVVVPLPTRAGVFVSGSLLGMLMMFGMLVL</sequence>
<feature type="chain" id="PRO_5012282354" evidence="4">
    <location>
        <begin position="16"/>
        <end position="631"/>
    </location>
</feature>
<dbReference type="PRINTS" id="PR00792">
    <property type="entry name" value="PEPSIN"/>
</dbReference>
<proteinExistence type="inferred from homology"/>
<dbReference type="STRING" id="329046.A0A1Y2CDS8"/>
<feature type="disulfide bond" evidence="3">
    <location>
        <begin position="126"/>
        <end position="132"/>
    </location>
</feature>
<reference evidence="6 7" key="1">
    <citation type="submission" date="2016-07" db="EMBL/GenBank/DDBJ databases">
        <title>Pervasive Adenine N6-methylation of Active Genes in Fungi.</title>
        <authorList>
            <consortium name="DOE Joint Genome Institute"/>
            <person name="Mondo S.J."/>
            <person name="Dannebaum R.O."/>
            <person name="Kuo R.C."/>
            <person name="Labutti K."/>
            <person name="Haridas S."/>
            <person name="Kuo A."/>
            <person name="Salamov A."/>
            <person name="Ahrendt S.R."/>
            <person name="Lipzen A."/>
            <person name="Sullivan W."/>
            <person name="Andreopoulos W.B."/>
            <person name="Clum A."/>
            <person name="Lindquist E."/>
            <person name="Daum C."/>
            <person name="Ramamoorthy G.K."/>
            <person name="Gryganskyi A."/>
            <person name="Culley D."/>
            <person name="Magnuson J.K."/>
            <person name="James T.Y."/>
            <person name="O'Malley M.A."/>
            <person name="Stajich J.E."/>
            <person name="Spatafora J.W."/>
            <person name="Visel A."/>
            <person name="Grigoriev I.V."/>
        </authorList>
    </citation>
    <scope>NUCLEOTIDE SEQUENCE [LARGE SCALE GENOMIC DNA]</scope>
    <source>
        <strain evidence="6 7">JEL800</strain>
    </source>
</reference>
<dbReference type="InterPro" id="IPR021109">
    <property type="entry name" value="Peptidase_aspartic_dom_sf"/>
</dbReference>
<comment type="similarity">
    <text evidence="1">Belongs to the peptidase A1 family.</text>
</comment>
<keyword evidence="7" id="KW-1185">Reference proteome</keyword>
<evidence type="ECO:0000256" key="1">
    <source>
        <dbReference type="ARBA" id="ARBA00007447"/>
    </source>
</evidence>
<dbReference type="Gene3D" id="2.40.70.10">
    <property type="entry name" value="Acid Proteases"/>
    <property type="match status" value="2"/>
</dbReference>
<dbReference type="PANTHER" id="PTHR47966">
    <property type="entry name" value="BETA-SITE APP-CLEAVING ENZYME, ISOFORM A-RELATED"/>
    <property type="match status" value="1"/>
</dbReference>
<evidence type="ECO:0000313" key="7">
    <source>
        <dbReference type="Proteomes" id="UP000193642"/>
    </source>
</evidence>
<dbReference type="InterPro" id="IPR033121">
    <property type="entry name" value="PEPTIDASE_A1"/>
</dbReference>
<comment type="caution">
    <text evidence="6">The sequence shown here is derived from an EMBL/GenBank/DDBJ whole genome shotgun (WGS) entry which is preliminary data.</text>
</comment>
<feature type="signal peptide" evidence="4">
    <location>
        <begin position="1"/>
        <end position="15"/>
    </location>
</feature>
<dbReference type="SUPFAM" id="SSF50630">
    <property type="entry name" value="Acid proteases"/>
    <property type="match status" value="1"/>
</dbReference>
<keyword evidence="6" id="KW-0378">Hydrolase</keyword>
<dbReference type="GO" id="GO:0004190">
    <property type="term" value="F:aspartic-type endopeptidase activity"/>
    <property type="evidence" value="ECO:0007669"/>
    <property type="project" value="InterPro"/>
</dbReference>
<evidence type="ECO:0000256" key="3">
    <source>
        <dbReference type="PIRSR" id="PIRSR601461-2"/>
    </source>
</evidence>
<dbReference type="PROSITE" id="PS51767">
    <property type="entry name" value="PEPTIDASE_A1"/>
    <property type="match status" value="1"/>
</dbReference>
<feature type="active site" evidence="2">
    <location>
        <position position="301"/>
    </location>
</feature>
<name>A0A1Y2CDS8_9FUNG</name>
<gene>
    <name evidence="6" type="ORF">BCR33DRAFT_765542</name>
</gene>
<feature type="domain" description="Peptidase A1" evidence="5">
    <location>
        <begin position="95"/>
        <end position="416"/>
    </location>
</feature>
<evidence type="ECO:0000256" key="4">
    <source>
        <dbReference type="SAM" id="SignalP"/>
    </source>
</evidence>
<dbReference type="Proteomes" id="UP000193642">
    <property type="component" value="Unassembled WGS sequence"/>
</dbReference>
<dbReference type="InterPro" id="IPR001461">
    <property type="entry name" value="Aspartic_peptidase_A1"/>
</dbReference>
<dbReference type="GO" id="GO:0006508">
    <property type="term" value="P:proteolysis"/>
    <property type="evidence" value="ECO:0007669"/>
    <property type="project" value="UniProtKB-KW"/>
</dbReference>
<dbReference type="Pfam" id="PF00026">
    <property type="entry name" value="Asp"/>
    <property type="match status" value="1"/>
</dbReference>
<evidence type="ECO:0000256" key="2">
    <source>
        <dbReference type="PIRSR" id="PIRSR601461-1"/>
    </source>
</evidence>
<evidence type="ECO:0000313" key="6">
    <source>
        <dbReference type="EMBL" id="ORY45076.1"/>
    </source>
</evidence>
<keyword evidence="4" id="KW-0732">Signal</keyword>
<protein>
    <submittedName>
        <fullName evidence="6">Acid protease</fullName>
    </submittedName>
</protein>
<evidence type="ECO:0000259" key="5">
    <source>
        <dbReference type="PROSITE" id="PS51767"/>
    </source>
</evidence>